<comment type="caution">
    <text evidence="1">The sequence shown here is derived from an EMBL/GenBank/DDBJ whole genome shotgun (WGS) entry which is preliminary data.</text>
</comment>
<dbReference type="Proteomes" id="UP000683360">
    <property type="component" value="Unassembled WGS sequence"/>
</dbReference>
<dbReference type="EMBL" id="CAJPWZ010002347">
    <property type="protein sequence ID" value="CAG2236291.1"/>
    <property type="molecule type" value="Genomic_DNA"/>
</dbReference>
<accession>A0A8S3TYG4</accession>
<evidence type="ECO:0000313" key="2">
    <source>
        <dbReference type="Proteomes" id="UP000683360"/>
    </source>
</evidence>
<keyword evidence="2" id="KW-1185">Reference proteome</keyword>
<dbReference type="SUPFAM" id="SSF52540">
    <property type="entry name" value="P-loop containing nucleoside triphosphate hydrolases"/>
    <property type="match status" value="1"/>
</dbReference>
<sequence length="195" mass="22240">MDQILSEVKKEYEEMSSNDMVECGLWDFAGQKEYYVTHQTFLTQNAIYLIVADLTEDIVTRKMEKDLNYKGIGEHIQFWFDSIHCFCKDTSTDHHLNPPVILVCTGTDKINKISENITDIDDGQITENITDIDDGQITENITDIDDGQITENITDIDDGQITENITDMDNGQITENITDIDYQISENITDIDGQI</sequence>
<dbReference type="AlphaFoldDB" id="A0A8S3TYG4"/>
<name>A0A8S3TYG4_MYTED</name>
<proteinExistence type="predicted"/>
<dbReference type="OrthoDB" id="6152001at2759"/>
<organism evidence="1 2">
    <name type="scientific">Mytilus edulis</name>
    <name type="common">Blue mussel</name>
    <dbReference type="NCBI Taxonomy" id="6550"/>
    <lineage>
        <taxon>Eukaryota</taxon>
        <taxon>Metazoa</taxon>
        <taxon>Spiralia</taxon>
        <taxon>Lophotrochozoa</taxon>
        <taxon>Mollusca</taxon>
        <taxon>Bivalvia</taxon>
        <taxon>Autobranchia</taxon>
        <taxon>Pteriomorphia</taxon>
        <taxon>Mytilida</taxon>
        <taxon>Mytiloidea</taxon>
        <taxon>Mytilidae</taxon>
        <taxon>Mytilinae</taxon>
        <taxon>Mytilus</taxon>
    </lineage>
</organism>
<gene>
    <name evidence="1" type="ORF">MEDL_48807</name>
</gene>
<dbReference type="InterPro" id="IPR039788">
    <property type="entry name" value="NOL4/NOL4L"/>
</dbReference>
<dbReference type="Pfam" id="PF08477">
    <property type="entry name" value="Roc"/>
    <property type="match status" value="1"/>
</dbReference>
<dbReference type="PANTHER" id="PTHR12449:SF18">
    <property type="entry name" value="DEATH DOMAIN-CONTAINING PROTEIN"/>
    <property type="match status" value="1"/>
</dbReference>
<dbReference type="InterPro" id="IPR027417">
    <property type="entry name" value="P-loop_NTPase"/>
</dbReference>
<reference evidence="1" key="1">
    <citation type="submission" date="2021-03" db="EMBL/GenBank/DDBJ databases">
        <authorList>
            <person name="Bekaert M."/>
        </authorList>
    </citation>
    <scope>NUCLEOTIDE SEQUENCE</scope>
</reference>
<dbReference type="Gene3D" id="3.40.50.300">
    <property type="entry name" value="P-loop containing nucleotide triphosphate hydrolases"/>
    <property type="match status" value="1"/>
</dbReference>
<protein>
    <submittedName>
        <fullName evidence="1">Uncharacterized protein</fullName>
    </submittedName>
</protein>
<evidence type="ECO:0000313" key="1">
    <source>
        <dbReference type="EMBL" id="CAG2236291.1"/>
    </source>
</evidence>
<dbReference type="PANTHER" id="PTHR12449">
    <property type="entry name" value="DEATH DOMAIN-CONTAINING PROTEIN"/>
    <property type="match status" value="1"/>
</dbReference>